<feature type="compositionally biased region" description="Acidic residues" evidence="1">
    <location>
        <begin position="79"/>
        <end position="89"/>
    </location>
</feature>
<name>A0A6N7X4S1_9FIRM</name>
<dbReference type="EMBL" id="VUNA01000006">
    <property type="protein sequence ID" value="MST70522.1"/>
    <property type="molecule type" value="Genomic_DNA"/>
</dbReference>
<dbReference type="AlphaFoldDB" id="A0A6N7X4S1"/>
<protein>
    <submittedName>
        <fullName evidence="3">Uncharacterized protein</fullName>
    </submittedName>
</protein>
<organism evidence="3 4">
    <name type="scientific">Mogibacterium kristiansenii</name>
    <dbReference type="NCBI Taxonomy" id="2606708"/>
    <lineage>
        <taxon>Bacteria</taxon>
        <taxon>Bacillati</taxon>
        <taxon>Bacillota</taxon>
        <taxon>Clostridia</taxon>
        <taxon>Peptostreptococcales</taxon>
        <taxon>Anaerovoracaceae</taxon>
        <taxon>Mogibacterium</taxon>
    </lineage>
</organism>
<sequence>MYYRNNNFGCFILLLLVLFTMGVFLRLLFTPVFWIVVGIVALISAVQKYLYKRNHKDEYEPEYERSRTYGNSGNRSYPEEDVDYSEGTDDPNRMEQVYETNAVDVDDVEVTRDDD</sequence>
<accession>A0A6N7X4S1</accession>
<evidence type="ECO:0000256" key="1">
    <source>
        <dbReference type="SAM" id="MobiDB-lite"/>
    </source>
</evidence>
<keyword evidence="2" id="KW-1133">Transmembrane helix</keyword>
<reference evidence="3 4" key="1">
    <citation type="submission" date="2019-08" db="EMBL/GenBank/DDBJ databases">
        <title>In-depth cultivation of the pig gut microbiome towards novel bacterial diversity and tailored functional studies.</title>
        <authorList>
            <person name="Wylensek D."/>
            <person name="Hitch T.C.A."/>
            <person name="Clavel T."/>
        </authorList>
    </citation>
    <scope>NUCLEOTIDE SEQUENCE [LARGE SCALE GENOMIC DNA]</scope>
    <source>
        <strain evidence="3 4">WCA-MUC-591-APC-4B</strain>
    </source>
</reference>
<evidence type="ECO:0000313" key="4">
    <source>
        <dbReference type="Proteomes" id="UP000469424"/>
    </source>
</evidence>
<feature type="transmembrane region" description="Helical" evidence="2">
    <location>
        <begin position="31"/>
        <end position="51"/>
    </location>
</feature>
<proteinExistence type="predicted"/>
<keyword evidence="4" id="KW-1185">Reference proteome</keyword>
<feature type="region of interest" description="Disordered" evidence="1">
    <location>
        <begin position="61"/>
        <end position="92"/>
    </location>
</feature>
<comment type="caution">
    <text evidence="3">The sequence shown here is derived from an EMBL/GenBank/DDBJ whole genome shotgun (WGS) entry which is preliminary data.</text>
</comment>
<dbReference type="Proteomes" id="UP000469424">
    <property type="component" value="Unassembled WGS sequence"/>
</dbReference>
<keyword evidence="2" id="KW-0472">Membrane</keyword>
<dbReference type="RefSeq" id="WP_154554089.1">
    <property type="nucleotide sequence ID" value="NZ_VUNA01000006.1"/>
</dbReference>
<evidence type="ECO:0000313" key="3">
    <source>
        <dbReference type="EMBL" id="MST70522.1"/>
    </source>
</evidence>
<feature type="transmembrane region" description="Helical" evidence="2">
    <location>
        <begin position="7"/>
        <end position="25"/>
    </location>
</feature>
<keyword evidence="2" id="KW-0812">Transmembrane</keyword>
<gene>
    <name evidence="3" type="ORF">FYJ65_04070</name>
</gene>
<evidence type="ECO:0000256" key="2">
    <source>
        <dbReference type="SAM" id="Phobius"/>
    </source>
</evidence>